<sequence length="190" mass="21876">MLHGQFLDELEAVPDHKARTGVWTTDEHDRFLQALQLFPTGPWRCVAAFVGTRSVRQVQTHAQRYQEKMQRHARGLKKARRTWTRREHRLDAEVMEVITAARNEAESTSIAVPRLPEKSPSSSPECLERAQVQVPPLLLDESFTATKPAPFTQSSMLEELLQPLSDRYDGPYDLPSMEESIEFLYHFLCE</sequence>
<evidence type="ECO:0000313" key="7">
    <source>
        <dbReference type="Proteomes" id="UP001209570"/>
    </source>
</evidence>
<keyword evidence="2" id="KW-0804">Transcription</keyword>
<dbReference type="GO" id="GO:0003677">
    <property type="term" value="F:DNA binding"/>
    <property type="evidence" value="ECO:0007669"/>
    <property type="project" value="InterPro"/>
</dbReference>
<dbReference type="EMBL" id="JAKCXM010000242">
    <property type="protein sequence ID" value="KAJ0397672.1"/>
    <property type="molecule type" value="Genomic_DNA"/>
</dbReference>
<name>A0AAD5LZG8_PYTIN</name>
<evidence type="ECO:0008006" key="8">
    <source>
        <dbReference type="Google" id="ProtNLM"/>
    </source>
</evidence>
<keyword evidence="3" id="KW-0539">Nucleus</keyword>
<dbReference type="InterPro" id="IPR017930">
    <property type="entry name" value="Myb_dom"/>
</dbReference>
<dbReference type="InterPro" id="IPR009057">
    <property type="entry name" value="Homeodomain-like_sf"/>
</dbReference>
<dbReference type="AlphaFoldDB" id="A0AAD5LZG8"/>
<feature type="domain" description="HTH myb-type" evidence="5">
    <location>
        <begin position="15"/>
        <end position="70"/>
    </location>
</feature>
<reference evidence="6" key="1">
    <citation type="submission" date="2021-12" db="EMBL/GenBank/DDBJ databases">
        <title>Prjna785345.</title>
        <authorList>
            <person name="Rujirawat T."/>
            <person name="Krajaejun T."/>
        </authorList>
    </citation>
    <scope>NUCLEOTIDE SEQUENCE</scope>
    <source>
        <strain evidence="6">Pi057C3</strain>
    </source>
</reference>
<dbReference type="PROSITE" id="PS50090">
    <property type="entry name" value="MYB_LIKE"/>
    <property type="match status" value="1"/>
</dbReference>
<dbReference type="SUPFAM" id="SSF46689">
    <property type="entry name" value="Homeodomain-like"/>
    <property type="match status" value="1"/>
</dbReference>
<dbReference type="InterPro" id="IPR001005">
    <property type="entry name" value="SANT/Myb"/>
</dbReference>
<evidence type="ECO:0000313" key="6">
    <source>
        <dbReference type="EMBL" id="KAJ0397672.1"/>
    </source>
</evidence>
<dbReference type="NCBIfam" id="TIGR01557">
    <property type="entry name" value="myb_SHAQKYF"/>
    <property type="match status" value="1"/>
</dbReference>
<evidence type="ECO:0000256" key="2">
    <source>
        <dbReference type="ARBA" id="ARBA00023163"/>
    </source>
</evidence>
<evidence type="ECO:0000259" key="5">
    <source>
        <dbReference type="PROSITE" id="PS51294"/>
    </source>
</evidence>
<dbReference type="SMART" id="SM00717">
    <property type="entry name" value="SANT"/>
    <property type="match status" value="1"/>
</dbReference>
<dbReference type="Gene3D" id="1.10.10.60">
    <property type="entry name" value="Homeodomain-like"/>
    <property type="match status" value="1"/>
</dbReference>
<proteinExistence type="predicted"/>
<accession>A0AAD5LZG8</accession>
<organism evidence="6 7">
    <name type="scientific">Pythium insidiosum</name>
    <name type="common">Pythiosis disease agent</name>
    <dbReference type="NCBI Taxonomy" id="114742"/>
    <lineage>
        <taxon>Eukaryota</taxon>
        <taxon>Sar</taxon>
        <taxon>Stramenopiles</taxon>
        <taxon>Oomycota</taxon>
        <taxon>Peronosporomycetes</taxon>
        <taxon>Pythiales</taxon>
        <taxon>Pythiaceae</taxon>
        <taxon>Pythium</taxon>
    </lineage>
</organism>
<comment type="caution">
    <text evidence="6">The sequence shown here is derived from an EMBL/GenBank/DDBJ whole genome shotgun (WGS) entry which is preliminary data.</text>
</comment>
<keyword evidence="1" id="KW-0805">Transcription regulation</keyword>
<dbReference type="CDD" id="cd00167">
    <property type="entry name" value="SANT"/>
    <property type="match status" value="1"/>
</dbReference>
<dbReference type="PANTHER" id="PTHR12802">
    <property type="entry name" value="SWI/SNF COMPLEX-RELATED"/>
    <property type="match status" value="1"/>
</dbReference>
<keyword evidence="7" id="KW-1185">Reference proteome</keyword>
<gene>
    <name evidence="6" type="ORF">P43SY_007745</name>
</gene>
<evidence type="ECO:0000256" key="1">
    <source>
        <dbReference type="ARBA" id="ARBA00023015"/>
    </source>
</evidence>
<evidence type="ECO:0000256" key="3">
    <source>
        <dbReference type="ARBA" id="ARBA00023242"/>
    </source>
</evidence>
<dbReference type="Proteomes" id="UP001209570">
    <property type="component" value="Unassembled WGS sequence"/>
</dbReference>
<dbReference type="InterPro" id="IPR006447">
    <property type="entry name" value="Myb_dom_plants"/>
</dbReference>
<dbReference type="PANTHER" id="PTHR12802:SF155">
    <property type="entry name" value="DEUBIQUITINASE MYSM1"/>
    <property type="match status" value="1"/>
</dbReference>
<dbReference type="Pfam" id="PF00249">
    <property type="entry name" value="Myb_DNA-binding"/>
    <property type="match status" value="1"/>
</dbReference>
<evidence type="ECO:0000259" key="4">
    <source>
        <dbReference type="PROSITE" id="PS50090"/>
    </source>
</evidence>
<feature type="domain" description="Myb-like" evidence="4">
    <location>
        <begin position="15"/>
        <end position="66"/>
    </location>
</feature>
<protein>
    <recommendedName>
        <fullName evidence="8">Myb-like DNA-binding protein</fullName>
    </recommendedName>
</protein>
<dbReference type="PROSITE" id="PS51294">
    <property type="entry name" value="HTH_MYB"/>
    <property type="match status" value="1"/>
</dbReference>